<dbReference type="InterPro" id="IPR036259">
    <property type="entry name" value="MFS_trans_sf"/>
</dbReference>
<feature type="transmembrane region" description="Helical" evidence="1">
    <location>
        <begin position="61"/>
        <end position="84"/>
    </location>
</feature>
<feature type="transmembrane region" description="Helical" evidence="1">
    <location>
        <begin position="301"/>
        <end position="324"/>
    </location>
</feature>
<keyword evidence="3" id="KW-1185">Reference proteome</keyword>
<dbReference type="Proteomes" id="UP000056905">
    <property type="component" value="Chromosome"/>
</dbReference>
<feature type="transmembrane region" description="Helical" evidence="1">
    <location>
        <begin position="396"/>
        <end position="423"/>
    </location>
</feature>
<dbReference type="Pfam" id="PF18943">
    <property type="entry name" value="DUF5690"/>
    <property type="match status" value="1"/>
</dbReference>
<gene>
    <name evidence="2" type="ORF">AQ619_06875</name>
</gene>
<feature type="transmembrane region" description="Helical" evidence="1">
    <location>
        <begin position="184"/>
        <end position="205"/>
    </location>
</feature>
<sequence>MSEKSQGSFISRWLANAPPWAFAAYGGTAAFAAYFSMYAYRKPFAAANYGSIVGWPFEIDFKIALVIAQVAGYALSKIIGVKVVSETPSGRRAGTILFLVGGAELALIGFGLVPPAFAPLALFANGLGLGMIWGLVFGFLEGRRLSEVLSAMLCASFILASGVVKSVGKALLLTGVDERWMPALTGLLFAPLLLVAVAGLAQMPAPDAEDEAQRVRRAPMSARDRAALLAAHGPVLAVLVAVYVLLTAVRDFRDNFAAEIWAELGFKNGAAMFSLSEIPIAVVVLVGLAALIRVRDNRRAVVFNFAFIGAGLVLLGLSTGLHQAGLLGPVWWMVASGAGLYMAYTPFNGMLFDRMIAATGTVGTAGFLIYVADSSGYVGSVALLLVKAFGNLDLDWIQFLTALAYLTSVAGVVGMAVAAAMMLRKPQG</sequence>
<reference evidence="2 3" key="1">
    <citation type="submission" date="2015-10" db="EMBL/GenBank/DDBJ databases">
        <title>Conservation of the essential genome among Caulobacter and Brevundimonas species.</title>
        <authorList>
            <person name="Scott D."/>
            <person name="Ely B."/>
        </authorList>
    </citation>
    <scope>NUCLEOTIDE SEQUENCE [LARGE SCALE GENOMIC DNA]</scope>
    <source>
        <strain evidence="2 3">CB4</strain>
    </source>
</reference>
<organism evidence="2 3">
    <name type="scientific">Caulobacter henricii</name>
    <dbReference type="NCBI Taxonomy" id="69395"/>
    <lineage>
        <taxon>Bacteria</taxon>
        <taxon>Pseudomonadati</taxon>
        <taxon>Pseudomonadota</taxon>
        <taxon>Alphaproteobacteria</taxon>
        <taxon>Caulobacterales</taxon>
        <taxon>Caulobacteraceae</taxon>
        <taxon>Caulobacter</taxon>
    </lineage>
</organism>
<name>A0A0P0NYD7_9CAUL</name>
<accession>A0A0P0NYD7</accession>
<dbReference type="RefSeq" id="WP_062145762.1">
    <property type="nucleotide sequence ID" value="NZ_CP013002.1"/>
</dbReference>
<evidence type="ECO:0000313" key="3">
    <source>
        <dbReference type="Proteomes" id="UP000056905"/>
    </source>
</evidence>
<proteinExistence type="predicted"/>
<feature type="transmembrane region" description="Helical" evidence="1">
    <location>
        <begin position="367"/>
        <end position="390"/>
    </location>
</feature>
<dbReference type="STRING" id="69395.AQ619_06875"/>
<feature type="transmembrane region" description="Helical" evidence="1">
    <location>
        <begin position="226"/>
        <end position="249"/>
    </location>
</feature>
<evidence type="ECO:0000256" key="1">
    <source>
        <dbReference type="SAM" id="Phobius"/>
    </source>
</evidence>
<dbReference type="EMBL" id="CP013002">
    <property type="protein sequence ID" value="ALL13095.1"/>
    <property type="molecule type" value="Genomic_DNA"/>
</dbReference>
<feature type="transmembrane region" description="Helical" evidence="1">
    <location>
        <begin position="20"/>
        <end position="41"/>
    </location>
</feature>
<evidence type="ECO:0008006" key="4">
    <source>
        <dbReference type="Google" id="ProtNLM"/>
    </source>
</evidence>
<evidence type="ECO:0000313" key="2">
    <source>
        <dbReference type="EMBL" id="ALL13095.1"/>
    </source>
</evidence>
<feature type="transmembrane region" description="Helical" evidence="1">
    <location>
        <begin position="96"/>
        <end position="114"/>
    </location>
</feature>
<dbReference type="SUPFAM" id="SSF103473">
    <property type="entry name" value="MFS general substrate transporter"/>
    <property type="match status" value="1"/>
</dbReference>
<dbReference type="InterPro" id="IPR043745">
    <property type="entry name" value="DUF5690"/>
</dbReference>
<feature type="transmembrane region" description="Helical" evidence="1">
    <location>
        <begin position="147"/>
        <end position="164"/>
    </location>
</feature>
<keyword evidence="1" id="KW-0812">Transmembrane</keyword>
<feature type="transmembrane region" description="Helical" evidence="1">
    <location>
        <begin position="330"/>
        <end position="347"/>
    </location>
</feature>
<dbReference type="OrthoDB" id="182994at2"/>
<keyword evidence="1" id="KW-1133">Transmembrane helix</keyword>
<feature type="transmembrane region" description="Helical" evidence="1">
    <location>
        <begin position="269"/>
        <end position="294"/>
    </location>
</feature>
<protein>
    <recommendedName>
        <fullName evidence="4">MFS transporter</fullName>
    </recommendedName>
</protein>
<dbReference type="AlphaFoldDB" id="A0A0P0NYD7"/>
<feature type="transmembrane region" description="Helical" evidence="1">
    <location>
        <begin position="120"/>
        <end position="140"/>
    </location>
</feature>
<keyword evidence="1" id="KW-0472">Membrane</keyword>
<dbReference type="KEGG" id="chq:AQ619_06875"/>